<evidence type="ECO:0000256" key="1">
    <source>
        <dbReference type="SAM" id="Phobius"/>
    </source>
</evidence>
<keyword evidence="1" id="KW-0812">Transmembrane</keyword>
<comment type="caution">
    <text evidence="2">The sequence shown here is derived from an EMBL/GenBank/DDBJ whole genome shotgun (WGS) entry which is preliminary data.</text>
</comment>
<dbReference type="OrthoDB" id="157388at2157"/>
<feature type="transmembrane region" description="Helical" evidence="1">
    <location>
        <begin position="49"/>
        <end position="69"/>
    </location>
</feature>
<dbReference type="AlphaFoldDB" id="A0A3R7HY62"/>
<dbReference type="EMBL" id="RAPO01000002">
    <property type="protein sequence ID" value="RKD95576.1"/>
    <property type="molecule type" value="Genomic_DNA"/>
</dbReference>
<protein>
    <submittedName>
        <fullName evidence="2">Uncharacterized protein</fullName>
    </submittedName>
</protein>
<name>A0A3R7HY62_9EURY</name>
<dbReference type="RefSeq" id="WP_120244832.1">
    <property type="nucleotide sequence ID" value="NZ_RAPO01000002.1"/>
</dbReference>
<reference evidence="2 3" key="1">
    <citation type="submission" date="2018-09" db="EMBL/GenBank/DDBJ databases">
        <title>Genomic Encyclopedia of Archaeal and Bacterial Type Strains, Phase II (KMG-II): from individual species to whole genera.</title>
        <authorList>
            <person name="Goeker M."/>
        </authorList>
    </citation>
    <scope>NUCLEOTIDE SEQUENCE [LARGE SCALE GENOMIC DNA]</scope>
    <source>
        <strain evidence="2 3">DSM 13151</strain>
    </source>
</reference>
<keyword evidence="1" id="KW-1133">Transmembrane helix</keyword>
<feature type="transmembrane region" description="Helical" evidence="1">
    <location>
        <begin position="12"/>
        <end position="29"/>
    </location>
</feature>
<dbReference type="Proteomes" id="UP000283805">
    <property type="component" value="Unassembled WGS sequence"/>
</dbReference>
<accession>A0A3R7HY62</accession>
<keyword evidence="3" id="KW-1185">Reference proteome</keyword>
<evidence type="ECO:0000313" key="3">
    <source>
        <dbReference type="Proteomes" id="UP000283805"/>
    </source>
</evidence>
<keyword evidence="1" id="KW-0472">Membrane</keyword>
<organism evidence="2 3">
    <name type="scientific">Halopiger aswanensis</name>
    <dbReference type="NCBI Taxonomy" id="148449"/>
    <lineage>
        <taxon>Archaea</taxon>
        <taxon>Methanobacteriati</taxon>
        <taxon>Methanobacteriota</taxon>
        <taxon>Stenosarchaea group</taxon>
        <taxon>Halobacteria</taxon>
        <taxon>Halobacteriales</taxon>
        <taxon>Natrialbaceae</taxon>
        <taxon>Halopiger</taxon>
    </lineage>
</organism>
<proteinExistence type="predicted"/>
<evidence type="ECO:0000313" key="2">
    <source>
        <dbReference type="EMBL" id="RKD95576.1"/>
    </source>
</evidence>
<sequence length="86" mass="8907">MGLRTAIGHNPLVAFGLLFAAVWTGLIGFNVAGQMGGVTPGNWVGQHGFGGLMGLIVLLTFLALILVALGELGEPDPAPDEWPPEE</sequence>
<gene>
    <name evidence="2" type="ORF">ATJ93_2434</name>
</gene>